<accession>A0A2T3YTN8</accession>
<dbReference type="Proteomes" id="UP000240493">
    <property type="component" value="Unassembled WGS sequence"/>
</dbReference>
<dbReference type="AlphaFoldDB" id="A0A2T3YTN8"/>
<keyword evidence="3" id="KW-1185">Reference proteome</keyword>
<reference evidence="2 3" key="1">
    <citation type="submission" date="2016-07" db="EMBL/GenBank/DDBJ databases">
        <title>Multiple horizontal gene transfer events from other fungi enriched the ability of initially mycotrophic Trichoderma (Ascomycota) to feed on dead plant biomass.</title>
        <authorList>
            <consortium name="DOE Joint Genome Institute"/>
            <person name="Aerts A."/>
            <person name="Atanasova L."/>
            <person name="Chenthamara K."/>
            <person name="Zhang J."/>
            <person name="Grujic M."/>
            <person name="Henrissat B."/>
            <person name="Kuo A."/>
            <person name="Salamov A."/>
            <person name="Lipzen A."/>
            <person name="Labutti K."/>
            <person name="Barry K."/>
            <person name="Miao Y."/>
            <person name="Rahimi M.J."/>
            <person name="Shen Q."/>
            <person name="Grigoriev I.V."/>
            <person name="Kubicek C.P."/>
            <person name="Druzhinina I.S."/>
        </authorList>
    </citation>
    <scope>NUCLEOTIDE SEQUENCE [LARGE SCALE GENOMIC DNA]</scope>
    <source>
        <strain evidence="2 3">CBS 433.97</strain>
    </source>
</reference>
<proteinExistence type="predicted"/>
<protein>
    <submittedName>
        <fullName evidence="2">Uncharacterized protein</fullName>
    </submittedName>
</protein>
<name>A0A2T3YTN8_TRIA4</name>
<dbReference type="EMBL" id="KZ679272">
    <property type="protein sequence ID" value="PTB35889.1"/>
    <property type="molecule type" value="Genomic_DNA"/>
</dbReference>
<organism evidence="2 3">
    <name type="scientific">Trichoderma asperellum (strain ATCC 204424 / CBS 433.97 / NBRC 101777)</name>
    <dbReference type="NCBI Taxonomy" id="1042311"/>
    <lineage>
        <taxon>Eukaryota</taxon>
        <taxon>Fungi</taxon>
        <taxon>Dikarya</taxon>
        <taxon>Ascomycota</taxon>
        <taxon>Pezizomycotina</taxon>
        <taxon>Sordariomycetes</taxon>
        <taxon>Hypocreomycetidae</taxon>
        <taxon>Hypocreales</taxon>
        <taxon>Hypocreaceae</taxon>
        <taxon>Trichoderma</taxon>
    </lineage>
</organism>
<sequence length="96" mass="11223">MAASLLSERCSLFYVGFVSLLIYILRPIFFFNINIIYSYNPHCQFPLRSNDNLASSVLSFLSFFSLKHRHHIVFSMFDIVSNNTYYTPTARRRDVG</sequence>
<keyword evidence="1" id="KW-0812">Transmembrane</keyword>
<gene>
    <name evidence="2" type="ORF">M441DRAFT_285631</name>
</gene>
<keyword evidence="1" id="KW-1133">Transmembrane helix</keyword>
<evidence type="ECO:0000256" key="1">
    <source>
        <dbReference type="SAM" id="Phobius"/>
    </source>
</evidence>
<evidence type="ECO:0000313" key="2">
    <source>
        <dbReference type="EMBL" id="PTB35889.1"/>
    </source>
</evidence>
<feature type="transmembrane region" description="Helical" evidence="1">
    <location>
        <begin position="12"/>
        <end position="37"/>
    </location>
</feature>
<keyword evidence="1" id="KW-0472">Membrane</keyword>
<evidence type="ECO:0000313" key="3">
    <source>
        <dbReference type="Proteomes" id="UP000240493"/>
    </source>
</evidence>